<evidence type="ECO:0000256" key="5">
    <source>
        <dbReference type="ARBA" id="ARBA00022989"/>
    </source>
</evidence>
<evidence type="ECO:0000256" key="4">
    <source>
        <dbReference type="ARBA" id="ARBA00022692"/>
    </source>
</evidence>
<feature type="transmembrane region" description="Helical" evidence="7">
    <location>
        <begin position="141"/>
        <end position="158"/>
    </location>
</feature>
<feature type="transmembrane region" description="Helical" evidence="7">
    <location>
        <begin position="224"/>
        <end position="243"/>
    </location>
</feature>
<feature type="transmembrane region" description="Helical" evidence="7">
    <location>
        <begin position="84"/>
        <end position="107"/>
    </location>
</feature>
<evidence type="ECO:0000259" key="8">
    <source>
        <dbReference type="Pfam" id="PF01757"/>
    </source>
</evidence>
<feature type="transmembrane region" description="Helical" evidence="7">
    <location>
        <begin position="165"/>
        <end position="184"/>
    </location>
</feature>
<feature type="domain" description="Acyltransferase 3" evidence="8">
    <location>
        <begin position="5"/>
        <end position="340"/>
    </location>
</feature>
<organism evidence="9 10">
    <name type="scientific">Rossellomorea aquimaris</name>
    <dbReference type="NCBI Taxonomy" id="189382"/>
    <lineage>
        <taxon>Bacteria</taxon>
        <taxon>Bacillati</taxon>
        <taxon>Bacillota</taxon>
        <taxon>Bacilli</taxon>
        <taxon>Bacillales</taxon>
        <taxon>Bacillaceae</taxon>
        <taxon>Rossellomorea</taxon>
    </lineage>
</organism>
<evidence type="ECO:0000256" key="7">
    <source>
        <dbReference type="SAM" id="Phobius"/>
    </source>
</evidence>
<protein>
    <recommendedName>
        <fullName evidence="8">Acyltransferase 3 domain-containing protein</fullName>
    </recommendedName>
</protein>
<feature type="transmembrane region" description="Helical" evidence="7">
    <location>
        <begin position="9"/>
        <end position="26"/>
    </location>
</feature>
<name>A0A1J6WPD2_9BACI</name>
<dbReference type="EMBL" id="MINN01000139">
    <property type="protein sequence ID" value="OIU67689.1"/>
    <property type="molecule type" value="Genomic_DNA"/>
</dbReference>
<dbReference type="GO" id="GO:0009246">
    <property type="term" value="P:enterobacterial common antigen biosynthetic process"/>
    <property type="evidence" value="ECO:0007669"/>
    <property type="project" value="TreeGrafter"/>
</dbReference>
<reference evidence="9 10" key="1">
    <citation type="submission" date="2016-09" db="EMBL/GenBank/DDBJ databases">
        <title>Bacillus aquimaris SAMM genome sequence reveals colonization and biosurfactant production capacities.</title>
        <authorList>
            <person name="Waghmode S.R."/>
            <person name="Suryavanshi M.V."/>
        </authorList>
    </citation>
    <scope>NUCLEOTIDE SEQUENCE [LARGE SCALE GENOMIC DNA]</scope>
    <source>
        <strain evidence="9 10">SAMM</strain>
    </source>
</reference>
<dbReference type="GO" id="GO:0005886">
    <property type="term" value="C:plasma membrane"/>
    <property type="evidence" value="ECO:0007669"/>
    <property type="project" value="UniProtKB-SubCell"/>
</dbReference>
<evidence type="ECO:0000256" key="6">
    <source>
        <dbReference type="ARBA" id="ARBA00023136"/>
    </source>
</evidence>
<keyword evidence="10" id="KW-1185">Reference proteome</keyword>
<evidence type="ECO:0000313" key="9">
    <source>
        <dbReference type="EMBL" id="OIU67689.1"/>
    </source>
</evidence>
<dbReference type="InterPro" id="IPR002656">
    <property type="entry name" value="Acyl_transf_3_dom"/>
</dbReference>
<feature type="transmembrane region" description="Helical" evidence="7">
    <location>
        <begin position="322"/>
        <end position="343"/>
    </location>
</feature>
<dbReference type="OrthoDB" id="5808342at2"/>
<feature type="transmembrane region" description="Helical" evidence="7">
    <location>
        <begin position="46"/>
        <end position="63"/>
    </location>
</feature>
<gene>
    <name evidence="9" type="ORF">BHE18_12735</name>
</gene>
<dbReference type="GO" id="GO:0016413">
    <property type="term" value="F:O-acetyltransferase activity"/>
    <property type="evidence" value="ECO:0007669"/>
    <property type="project" value="TreeGrafter"/>
</dbReference>
<dbReference type="RefSeq" id="WP_071620339.1">
    <property type="nucleotide sequence ID" value="NZ_MINN01000139.1"/>
</dbReference>
<comment type="caution">
    <text evidence="9">The sequence shown here is derived from an EMBL/GenBank/DDBJ whole genome shotgun (WGS) entry which is preliminary data.</text>
</comment>
<keyword evidence="5 7" id="KW-1133">Transmembrane helix</keyword>
<keyword evidence="6 7" id="KW-0472">Membrane</keyword>
<dbReference type="PANTHER" id="PTHR40074:SF2">
    <property type="entry name" value="O-ACETYLTRANSFERASE WECH"/>
    <property type="match status" value="1"/>
</dbReference>
<feature type="transmembrane region" description="Helical" evidence="7">
    <location>
        <begin position="255"/>
        <end position="274"/>
    </location>
</feature>
<sequence length="367" mass="42073">MKRNDAIDYLKFFAIFAVILIHAGPFEEVTVRGIEGQYIDFTIDTLSRFAVPFFFITSGYLLGKKMRARDGSGGGVYFSKYVSKLSILFASWFIFYMLYDLAVQVFFHSFPIASVKETMRFLGENIRLEVFFYGESSGYQLWYLVALIWSIIILYVFLHLNKLNLLLLASFGLHLTGLFGQSYSGLISLPFGTRDAVFFGLLYTTLGAYAAYNEQTIKKKIKDINEYVWLGLFIVFSFLLIIERGITVFILDGKIGDYFLLSLPVTIALFLFALSKPELGKDSVITKIGRETAGIYVIHVFYIKFIHLLIDVMGYPGLEERVVWHILFSPLVLVLSYVSYELLQKVKKRVVKPMIRIKGISLAQWKQ</sequence>
<accession>A0A1J6WPD2</accession>
<keyword evidence="3" id="KW-1003">Cell membrane</keyword>
<dbReference type="PANTHER" id="PTHR40074">
    <property type="entry name" value="O-ACETYLTRANSFERASE WECH"/>
    <property type="match status" value="1"/>
</dbReference>
<dbReference type="AlphaFoldDB" id="A0A1J6WPD2"/>
<evidence type="ECO:0000256" key="2">
    <source>
        <dbReference type="ARBA" id="ARBA00007400"/>
    </source>
</evidence>
<comment type="subcellular location">
    <subcellularLocation>
        <location evidence="1">Cell membrane</location>
        <topology evidence="1">Multi-pass membrane protein</topology>
    </subcellularLocation>
</comment>
<proteinExistence type="inferred from homology"/>
<evidence type="ECO:0000256" key="1">
    <source>
        <dbReference type="ARBA" id="ARBA00004651"/>
    </source>
</evidence>
<feature type="transmembrane region" description="Helical" evidence="7">
    <location>
        <begin position="295"/>
        <end position="316"/>
    </location>
</feature>
<evidence type="ECO:0000256" key="3">
    <source>
        <dbReference type="ARBA" id="ARBA00022475"/>
    </source>
</evidence>
<dbReference type="Pfam" id="PF01757">
    <property type="entry name" value="Acyl_transf_3"/>
    <property type="match status" value="1"/>
</dbReference>
<dbReference type="Proteomes" id="UP000182062">
    <property type="component" value="Unassembled WGS sequence"/>
</dbReference>
<comment type="similarity">
    <text evidence="2">Belongs to the acyltransferase 3 family.</text>
</comment>
<evidence type="ECO:0000313" key="10">
    <source>
        <dbReference type="Proteomes" id="UP000182062"/>
    </source>
</evidence>
<keyword evidence="4 7" id="KW-0812">Transmembrane</keyword>
<feature type="transmembrane region" description="Helical" evidence="7">
    <location>
        <begin position="196"/>
        <end position="212"/>
    </location>
</feature>